<dbReference type="EMBL" id="UINC01061861">
    <property type="protein sequence ID" value="SVB87879.1"/>
    <property type="molecule type" value="Genomic_DNA"/>
</dbReference>
<dbReference type="AlphaFoldDB" id="A0A382HL02"/>
<protein>
    <submittedName>
        <fullName evidence="1">Uncharacterized protein</fullName>
    </submittedName>
</protein>
<gene>
    <name evidence="1" type="ORF">METZ01_LOCUS240733</name>
</gene>
<evidence type="ECO:0000313" key="1">
    <source>
        <dbReference type="EMBL" id="SVB87879.1"/>
    </source>
</evidence>
<organism evidence="1">
    <name type="scientific">marine metagenome</name>
    <dbReference type="NCBI Taxonomy" id="408172"/>
    <lineage>
        <taxon>unclassified sequences</taxon>
        <taxon>metagenomes</taxon>
        <taxon>ecological metagenomes</taxon>
    </lineage>
</organism>
<proteinExistence type="predicted"/>
<accession>A0A382HL02</accession>
<reference evidence="1" key="1">
    <citation type="submission" date="2018-05" db="EMBL/GenBank/DDBJ databases">
        <authorList>
            <person name="Lanie J.A."/>
            <person name="Ng W.-L."/>
            <person name="Kazmierczak K.M."/>
            <person name="Andrzejewski T.M."/>
            <person name="Davidsen T.M."/>
            <person name="Wayne K.J."/>
            <person name="Tettelin H."/>
            <person name="Glass J.I."/>
            <person name="Rusch D."/>
            <person name="Podicherti R."/>
            <person name="Tsui H.-C.T."/>
            <person name="Winkler M.E."/>
        </authorList>
    </citation>
    <scope>NUCLEOTIDE SEQUENCE</scope>
</reference>
<name>A0A382HL02_9ZZZZ</name>
<sequence length="85" mass="9657">MNLCVVSTFDCTTDDFRAMVADFEEELQSCVSDWEIAVINDHKICTMLNVTDMEAFENIMTGTKMTEWDAANNCVDVVYSLEKVD</sequence>